<keyword evidence="2" id="KW-1185">Reference proteome</keyword>
<dbReference type="AlphaFoldDB" id="A0A183IFI4"/>
<accession>A0A183IFI4</accession>
<dbReference type="EMBL" id="UZAM01007197">
    <property type="protein sequence ID" value="VDO97439.1"/>
    <property type="molecule type" value="Genomic_DNA"/>
</dbReference>
<proteinExistence type="predicted"/>
<name>A0A183IFI4_9BILA</name>
<dbReference type="WBParaSite" id="SBAD_0000249101-mRNA-1">
    <property type="protein sequence ID" value="SBAD_0000249101-mRNA-1"/>
    <property type="gene ID" value="SBAD_0000249101"/>
</dbReference>
<reference evidence="1 2" key="2">
    <citation type="submission" date="2018-11" db="EMBL/GenBank/DDBJ databases">
        <authorList>
            <consortium name="Pathogen Informatics"/>
        </authorList>
    </citation>
    <scope>NUCLEOTIDE SEQUENCE [LARGE SCALE GENOMIC DNA]</scope>
</reference>
<sequence length="93" mass="10636">MYRAAFADIVIILRRFSLEGQEARFIAELHALKRGREPPLEFTETVRSLVNRAYPSNRSYHEIASLDDFTEKLGDSLQTSLTRSQPKPLNDAV</sequence>
<protein>
    <submittedName>
        <fullName evidence="3">Retrotrans_gag domain-containing protein</fullName>
    </submittedName>
</protein>
<evidence type="ECO:0000313" key="3">
    <source>
        <dbReference type="WBParaSite" id="SBAD_0000249101-mRNA-1"/>
    </source>
</evidence>
<reference evidence="3" key="1">
    <citation type="submission" date="2016-06" db="UniProtKB">
        <authorList>
            <consortium name="WormBaseParasite"/>
        </authorList>
    </citation>
    <scope>IDENTIFICATION</scope>
</reference>
<evidence type="ECO:0000313" key="2">
    <source>
        <dbReference type="Proteomes" id="UP000270296"/>
    </source>
</evidence>
<dbReference type="Proteomes" id="UP000270296">
    <property type="component" value="Unassembled WGS sequence"/>
</dbReference>
<evidence type="ECO:0000313" key="1">
    <source>
        <dbReference type="EMBL" id="VDO97439.1"/>
    </source>
</evidence>
<organism evidence="3">
    <name type="scientific">Soboliphyme baturini</name>
    <dbReference type="NCBI Taxonomy" id="241478"/>
    <lineage>
        <taxon>Eukaryota</taxon>
        <taxon>Metazoa</taxon>
        <taxon>Ecdysozoa</taxon>
        <taxon>Nematoda</taxon>
        <taxon>Enoplea</taxon>
        <taxon>Dorylaimia</taxon>
        <taxon>Dioctophymatida</taxon>
        <taxon>Dioctophymatoidea</taxon>
        <taxon>Soboliphymatidae</taxon>
        <taxon>Soboliphyme</taxon>
    </lineage>
</organism>
<gene>
    <name evidence="1" type="ORF">SBAD_LOCUS2378</name>
</gene>